<organism evidence="1 2">
    <name type="scientific">Diaporthe helianthi</name>
    <dbReference type="NCBI Taxonomy" id="158607"/>
    <lineage>
        <taxon>Eukaryota</taxon>
        <taxon>Fungi</taxon>
        <taxon>Dikarya</taxon>
        <taxon>Ascomycota</taxon>
        <taxon>Pezizomycotina</taxon>
        <taxon>Sordariomycetes</taxon>
        <taxon>Sordariomycetidae</taxon>
        <taxon>Diaporthales</taxon>
        <taxon>Diaporthaceae</taxon>
        <taxon>Diaporthe</taxon>
    </lineage>
</organism>
<dbReference type="EMBL" id="MAVT02000714">
    <property type="protein sequence ID" value="POS73907.1"/>
    <property type="molecule type" value="Genomic_DNA"/>
</dbReference>
<accession>A0A2P5HUI4</accession>
<keyword evidence="2" id="KW-1185">Reference proteome</keyword>
<protein>
    <submittedName>
        <fullName evidence="1">Uncharacterized protein</fullName>
    </submittedName>
</protein>
<comment type="caution">
    <text evidence="1">The sequence shown here is derived from an EMBL/GenBank/DDBJ whole genome shotgun (WGS) entry which is preliminary data.</text>
</comment>
<name>A0A2P5HUI4_DIAHE</name>
<evidence type="ECO:0000313" key="2">
    <source>
        <dbReference type="Proteomes" id="UP000094444"/>
    </source>
</evidence>
<reference evidence="1" key="1">
    <citation type="submission" date="2017-09" db="EMBL/GenBank/DDBJ databases">
        <title>Polyketide synthases of a Diaporthe helianthi virulent isolate.</title>
        <authorList>
            <person name="Baroncelli R."/>
        </authorList>
    </citation>
    <scope>NUCLEOTIDE SEQUENCE [LARGE SCALE GENOMIC DNA]</scope>
    <source>
        <strain evidence="1">7/96</strain>
    </source>
</reference>
<proteinExistence type="predicted"/>
<dbReference type="InParanoid" id="A0A2P5HUI4"/>
<dbReference type="OrthoDB" id="4424523at2759"/>
<dbReference type="Proteomes" id="UP000094444">
    <property type="component" value="Unassembled WGS sequence"/>
</dbReference>
<gene>
    <name evidence="1" type="ORF">DHEL01_v207703</name>
</gene>
<dbReference type="AlphaFoldDB" id="A0A2P5HUI4"/>
<sequence>MMTTPRSDSELEQLYHRVIADPHSATRAEYNIVWQWPPPEEKDRLCVEKTGLTRAGLVAKALAAPDELTRDEAQIVYHPQGVNFATRISAAELLRRRKERTPLDALRNEATGRVRAAASAGEKAARMNALDRITALRRAETEKIMRDWDEYEAARRLTAGSPWAKAMLRNGLLDGGASWGFVVFRTGSYGGGPGLAADEAWTRFRGYFDSVAETMILHFNSGPLLWPKFRAVFVEREELEGASDEQLREEFRRMKRRATGVGAGAQDSELPNGMRTSCFLVADRSAIECEAVTTGFIVRHDNVRAPSVNIPPEAPVAYVRAVDPDFGEGRGPRGGEVIETTQGAAAAGKEDAMAGFPGAVKVALPRVFDWLHFVCFHAERAAAWDGHPRAHGWPEIYEQTKDPEAWVRDFAANTGGINYTGHSYVISQRMQS</sequence>
<evidence type="ECO:0000313" key="1">
    <source>
        <dbReference type="EMBL" id="POS73907.1"/>
    </source>
</evidence>